<evidence type="ECO:0000313" key="6">
    <source>
        <dbReference type="Proteomes" id="UP000516656"/>
    </source>
</evidence>
<reference evidence="3" key="1">
    <citation type="journal article" date="2017" name="Genome Announc.">
        <title>Whole-Genome Sequence of Photobacterium damselae subsp. piscicida Strain 91-197, Isolated from Hybrid Striped Bass (Morone sp.) in the United States.</title>
        <authorList>
            <person name="Teru Y."/>
            <person name="Hikima J."/>
            <person name="Kono T."/>
            <person name="Sakai M."/>
            <person name="Takano T."/>
            <person name="Hawke J.P."/>
            <person name="Takeyama H."/>
            <person name="Aoki T."/>
        </authorList>
    </citation>
    <scope>NUCLEOTIDE SEQUENCE</scope>
    <source>
        <strain evidence="3">91-197</strain>
    </source>
</reference>
<dbReference type="AlphaFoldDB" id="A0A1Q9H3W2"/>
<protein>
    <submittedName>
        <fullName evidence="4">Lipase</fullName>
    </submittedName>
</protein>
<accession>A0A1Q9H3W2</accession>
<dbReference type="PROSITE" id="PS51257">
    <property type="entry name" value="PROKAR_LIPOPROTEIN"/>
    <property type="match status" value="1"/>
</dbReference>
<organism evidence="4 6">
    <name type="scientific">Photobacterium damsela subsp. piscicida</name>
    <name type="common">Pasteurella piscicida</name>
    <dbReference type="NCBI Taxonomy" id="38294"/>
    <lineage>
        <taxon>Bacteria</taxon>
        <taxon>Pseudomonadati</taxon>
        <taxon>Pseudomonadota</taxon>
        <taxon>Gammaproteobacteria</taxon>
        <taxon>Vibrionales</taxon>
        <taxon>Vibrionaceae</taxon>
        <taxon>Photobacterium</taxon>
    </lineage>
</organism>
<reference evidence="5" key="2">
    <citation type="submission" date="2017-05" db="EMBL/GenBank/DDBJ databases">
        <title>Whole genome sequence of fish pathogenic bacteria, Photobacterium damselae subsp. piscicida, strain 91-197, isolated from hybrid striped bass (Morone sp.) in USA.</title>
        <authorList>
            <person name="Teru Y."/>
            <person name="Hikima J."/>
            <person name="Kono T."/>
            <person name="Sakai M."/>
            <person name="Takano T."/>
            <person name="Hawke J.P."/>
            <person name="Takeyama H."/>
            <person name="Aoki T."/>
        </authorList>
    </citation>
    <scope>NUCLEOTIDE SEQUENCE [LARGE SCALE GENOMIC DNA]</scope>
    <source>
        <strain evidence="5">91-197</strain>
    </source>
</reference>
<feature type="chain" id="PRO_5011397489" evidence="1">
    <location>
        <begin position="19"/>
        <end position="798"/>
    </location>
</feature>
<feature type="signal peptide" evidence="1">
    <location>
        <begin position="1"/>
        <end position="18"/>
    </location>
</feature>
<dbReference type="Proteomes" id="UP000516656">
    <property type="component" value="Chromosome 1"/>
</dbReference>
<evidence type="ECO:0000313" key="4">
    <source>
        <dbReference type="EMBL" id="QOD57293.1"/>
    </source>
</evidence>
<dbReference type="EMBL" id="AP018045">
    <property type="protein sequence ID" value="BAX53680.1"/>
    <property type="molecule type" value="Genomic_DNA"/>
</dbReference>
<evidence type="ECO:0000259" key="2">
    <source>
        <dbReference type="Pfam" id="PF12262"/>
    </source>
</evidence>
<dbReference type="InterPro" id="IPR020009">
    <property type="entry name" value="VolA/Pla-1/cef"/>
</dbReference>
<evidence type="ECO:0000313" key="3">
    <source>
        <dbReference type="EMBL" id="BAX53680.1"/>
    </source>
</evidence>
<feature type="domain" description="Bacterial virulence factor lipase N-terminal" evidence="2">
    <location>
        <begin position="30"/>
        <end position="263"/>
    </location>
</feature>
<dbReference type="SUPFAM" id="SSF53474">
    <property type="entry name" value="alpha/beta-Hydrolases"/>
    <property type="match status" value="1"/>
</dbReference>
<gene>
    <name evidence="4" type="ORF">IC627_04770</name>
    <name evidence="3" type="ORF">PDPUS_1_02306</name>
</gene>
<dbReference type="Pfam" id="PF12262">
    <property type="entry name" value="Lipase_bact_N"/>
    <property type="match status" value="1"/>
</dbReference>
<dbReference type="RefSeq" id="WP_044175038.1">
    <property type="nucleotide sequence ID" value="NZ_AP018045.1"/>
</dbReference>
<dbReference type="Proteomes" id="UP000218676">
    <property type="component" value="Chromosome 1"/>
</dbReference>
<dbReference type="EMBL" id="CP061854">
    <property type="protein sequence ID" value="QOD57293.1"/>
    <property type="molecule type" value="Genomic_DNA"/>
</dbReference>
<dbReference type="NCBIfam" id="TIGR03502">
    <property type="entry name" value="lipase_Pla1_cef"/>
    <property type="match status" value="1"/>
</dbReference>
<reference evidence="4 6" key="3">
    <citation type="submission" date="2020-09" db="EMBL/GenBank/DDBJ databases">
        <title>Complete, closed and curated genome sequences of Photobacterium damselae subsp. piscicida isolates from Australia indicate localised evolution and additional plasmid-borne pathogenicity mechanisms.</title>
        <authorList>
            <person name="Baseggio L."/>
            <person name="Silayeva O."/>
            <person name="Buller N."/>
            <person name="Landos M."/>
            <person name="Engelstaedter J."/>
            <person name="Barnes A.C."/>
        </authorList>
    </citation>
    <scope>NUCLEOTIDE SEQUENCE [LARGE SCALE GENOMIC DNA]</scope>
    <source>
        <strain evidence="4 6">AS-16-0540-1</strain>
    </source>
</reference>
<evidence type="ECO:0000313" key="5">
    <source>
        <dbReference type="Proteomes" id="UP000218676"/>
    </source>
</evidence>
<dbReference type="InterPro" id="IPR029058">
    <property type="entry name" value="AB_hydrolase_fold"/>
</dbReference>
<dbReference type="Gene3D" id="3.40.50.1820">
    <property type="entry name" value="alpha/beta hydrolase"/>
    <property type="match status" value="1"/>
</dbReference>
<proteinExistence type="predicted"/>
<evidence type="ECO:0000256" key="1">
    <source>
        <dbReference type="SAM" id="SignalP"/>
    </source>
</evidence>
<dbReference type="InterPro" id="IPR025920">
    <property type="entry name" value="Lipase_bact_N"/>
</dbReference>
<sequence>MKKHYLALIIAASLGLTACGGDSKTTGTPTVNPDIADSLKAETKVNFDIISNPTAPIIVMPTYLAMDQQDGTLSVESSAVDPTNLGDPLVAMGETDGWSTSQPIQINFTGNPLDPTTGSGSFHLIKSGDPTNQADTTQPTELVAGVDYQVMISGDTLTAILLKPLDPASNYMFAVTNVLLDSKGNPVGMSNSYAAIKATTPPPSSALLPAQAITHATENEFAQVGVDKSKIIFSSWFTTASVGDVLFAAKSATALAIQNGAESVWKGTAKAENITPSQLSSLFKIDLPTDTGKTIDDKGEIYKGNITLPYYLDIRPDHFLTTPWQSGMPSLAKIQYVLTHGSDADKQAVQQQLNDLGVDPQDLAVVATDPKAQVRVLSALTGAKIILADGKQLDPQRIITRYSPVPELKSVQTFEYILVLPTKAECQQPFTNAVTIYQHGVTSSKETLTNSTLADQLIGNQCRAIFAINHPLHGDRGVAGQNAATNPSMYLNLASLTVARDNLRQSVTDVINLRASIGKIFAQMAQAPESIASLGVLKRLNPTMGVNFVGHSLGAITGVDVANIANRSIGNEVADQTFFNIDAVALANPGAEIPYLLLNSQGFSPLIKGSIVASVDKQFAAQCGNTNLGVCYAVYQNKLINDGTPESLATLQALYASFNQFAFAAQTVMDTVDPINHSAFVPKELPVYLAQVKNDLVIPNYTPLGQTVAGTDIPVPYSPFTGTTPLLKTLALTPTTVSIKDTVVRNAALFNAGVHSSLLDPKPSEAVTAEMQSEVHSFISSNGKELTISDNSVLDSQP</sequence>
<keyword evidence="1" id="KW-0732">Signal</keyword>
<name>A0A1Q9H3W2_PHODP</name>